<feature type="transmembrane region" description="Helical" evidence="8">
    <location>
        <begin position="121"/>
        <end position="140"/>
    </location>
</feature>
<dbReference type="PROSITE" id="PS01219">
    <property type="entry name" value="AMMONIUM_TRANSP"/>
    <property type="match status" value="1"/>
</dbReference>
<keyword evidence="6 8" id="KW-0472">Membrane</keyword>
<sequence length="572" mass="62985">MNTSEPLNPANLSEEINELKRILDELKLNTNDNNDAFFSCAMALIIFLMQCGFAFLEAGAVRSKNCTNILIKNVLDSLLGILGYWAIGWALAYGPNSNNFLDHFFGFSQFFVIGLQNYAKFFFQFVFAATAATIISGAVAERAEFACFLTYSLLITSFCYPILTHWGWTPNGWMARGFDPSLGLEQHLFENNTLNNNSSETNITTITNTTTTFRTTYVDFAGSGMVHLCGGTISLIAALLIGPRIGRFPEKEARQKNKVKKGKQQRITPLRNVGTEGKLPKIAEIKGHSVPFASLGGFILMFGFLAFNGGSTGEISTKGVGQIVVKVMVNTILCGAFAALSYLFVHFIRKGKWTILLTINACLTGMVSACAGCDKMPVWTSAITGSIAGMAYLAFSELCLIMRIDDPLDAFAVHFGGGLWGLISACLVTEKGLLFSLIDSEKVKFDEALWQLCWQSVCAVAIIVWSALVLTPAFLILKAFGKIRVPREVEIRGLDRFKHGEAAYPLTAYGHGWGDGTEFVITPLQDVGGDAVNVTTMMRLTRERGIQQYPHQQFEHPEHFVHRRQKQTSATP</sequence>
<feature type="transmembrane region" description="Helical" evidence="8">
    <location>
        <begin position="327"/>
        <end position="348"/>
    </location>
</feature>
<comment type="subcellular location">
    <subcellularLocation>
        <location evidence="8">Cell membrane</location>
        <topology evidence="8">Multi-pass membrane protein</topology>
    </subcellularLocation>
    <subcellularLocation>
        <location evidence="1">Membrane</location>
        <topology evidence="1">Multi-pass membrane protein</topology>
    </subcellularLocation>
</comment>
<name>A0A6V7WPZ4_MELEN</name>
<dbReference type="Gene3D" id="1.10.3430.10">
    <property type="entry name" value="Ammonium transporter AmtB like domains"/>
    <property type="match status" value="1"/>
</dbReference>
<organism evidence="10 11">
    <name type="scientific">Meloidogyne enterolobii</name>
    <name type="common">Root-knot nematode worm</name>
    <name type="synonym">Meloidogyne mayaguensis</name>
    <dbReference type="NCBI Taxonomy" id="390850"/>
    <lineage>
        <taxon>Eukaryota</taxon>
        <taxon>Metazoa</taxon>
        <taxon>Ecdysozoa</taxon>
        <taxon>Nematoda</taxon>
        <taxon>Chromadorea</taxon>
        <taxon>Rhabditida</taxon>
        <taxon>Tylenchina</taxon>
        <taxon>Tylenchomorpha</taxon>
        <taxon>Tylenchoidea</taxon>
        <taxon>Meloidogynidae</taxon>
        <taxon>Meloidogyninae</taxon>
        <taxon>Meloidogyne</taxon>
    </lineage>
</organism>
<keyword evidence="3 8" id="KW-0813">Transport</keyword>
<keyword evidence="5 8" id="KW-1133">Transmembrane helix</keyword>
<evidence type="ECO:0000259" key="9">
    <source>
        <dbReference type="Pfam" id="PF00909"/>
    </source>
</evidence>
<comment type="similarity">
    <text evidence="2 8">Belongs to the ammonia transporter channel (TC 1.A.11.2) family.</text>
</comment>
<feature type="transmembrane region" description="Helical" evidence="8">
    <location>
        <begin position="36"/>
        <end position="56"/>
    </location>
</feature>
<evidence type="ECO:0000313" key="10">
    <source>
        <dbReference type="EMBL" id="CAD2189081.1"/>
    </source>
</evidence>
<dbReference type="Pfam" id="PF00909">
    <property type="entry name" value="Ammonium_transp"/>
    <property type="match status" value="2"/>
</dbReference>
<feature type="transmembrane region" description="Helical" evidence="8">
    <location>
        <begin position="355"/>
        <end position="372"/>
    </location>
</feature>
<dbReference type="PANTHER" id="PTHR11730:SF6">
    <property type="entry name" value="AMMONIUM TRANSPORTER"/>
    <property type="match status" value="1"/>
</dbReference>
<feature type="transmembrane region" description="Helical" evidence="8">
    <location>
        <begin position="454"/>
        <end position="477"/>
    </location>
</feature>
<protein>
    <recommendedName>
        <fullName evidence="8">Ammonium transporter</fullName>
    </recommendedName>
</protein>
<feature type="transmembrane region" description="Helical" evidence="8">
    <location>
        <begin position="290"/>
        <end position="307"/>
    </location>
</feature>
<comment type="caution">
    <text evidence="10">The sequence shown here is derived from an EMBL/GenBank/DDBJ whole genome shotgun (WGS) entry which is preliminary data.</text>
</comment>
<dbReference type="InterPro" id="IPR018047">
    <property type="entry name" value="Ammonium_transpt_CS"/>
</dbReference>
<dbReference type="InterPro" id="IPR029020">
    <property type="entry name" value="Ammonium/urea_transptr"/>
</dbReference>
<dbReference type="GO" id="GO:0005886">
    <property type="term" value="C:plasma membrane"/>
    <property type="evidence" value="ECO:0007669"/>
    <property type="project" value="UniProtKB-SubCell"/>
</dbReference>
<evidence type="ECO:0000256" key="6">
    <source>
        <dbReference type="ARBA" id="ARBA00023136"/>
    </source>
</evidence>
<dbReference type="OrthoDB" id="534912at2759"/>
<accession>A0A6V7WPZ4</accession>
<dbReference type="GO" id="GO:0008519">
    <property type="term" value="F:ammonium channel activity"/>
    <property type="evidence" value="ECO:0007669"/>
    <property type="project" value="InterPro"/>
</dbReference>
<keyword evidence="4 8" id="KW-0812">Transmembrane</keyword>
<evidence type="ECO:0000256" key="4">
    <source>
        <dbReference type="ARBA" id="ARBA00022692"/>
    </source>
</evidence>
<dbReference type="SUPFAM" id="SSF111352">
    <property type="entry name" value="Ammonium transporter"/>
    <property type="match status" value="1"/>
</dbReference>
<feature type="transmembrane region" description="Helical" evidence="8">
    <location>
        <begin position="412"/>
        <end position="434"/>
    </location>
</feature>
<evidence type="ECO:0000256" key="5">
    <source>
        <dbReference type="ARBA" id="ARBA00022989"/>
    </source>
</evidence>
<dbReference type="AlphaFoldDB" id="A0A6V7WPZ4"/>
<evidence type="ECO:0000256" key="3">
    <source>
        <dbReference type="ARBA" id="ARBA00022448"/>
    </source>
</evidence>
<evidence type="ECO:0000256" key="7">
    <source>
        <dbReference type="ARBA" id="ARBA00023177"/>
    </source>
</evidence>
<feature type="transmembrane region" description="Helical" evidence="8">
    <location>
        <begin position="147"/>
        <end position="168"/>
    </location>
</feature>
<feature type="transmembrane region" description="Helical" evidence="8">
    <location>
        <begin position="378"/>
        <end position="400"/>
    </location>
</feature>
<reference evidence="10 11" key="1">
    <citation type="submission" date="2020-08" db="EMBL/GenBank/DDBJ databases">
        <authorList>
            <person name="Koutsovoulos G."/>
            <person name="Danchin GJ E."/>
        </authorList>
    </citation>
    <scope>NUCLEOTIDE SEQUENCE [LARGE SCALE GENOMIC DNA]</scope>
</reference>
<feature type="domain" description="Ammonium transporter AmtB-like" evidence="9">
    <location>
        <begin position="281"/>
        <end position="504"/>
    </location>
</feature>
<keyword evidence="7 8" id="KW-0924">Ammonia transport</keyword>
<feature type="transmembrane region" description="Helical" evidence="8">
    <location>
        <begin position="220"/>
        <end position="241"/>
    </location>
</feature>
<evidence type="ECO:0000256" key="8">
    <source>
        <dbReference type="RuleBase" id="RU362002"/>
    </source>
</evidence>
<evidence type="ECO:0000313" key="11">
    <source>
        <dbReference type="Proteomes" id="UP000580250"/>
    </source>
</evidence>
<gene>
    <name evidence="10" type="ORF">MENT_LOCUS41779</name>
</gene>
<evidence type="ECO:0000256" key="1">
    <source>
        <dbReference type="ARBA" id="ARBA00004141"/>
    </source>
</evidence>
<dbReference type="GO" id="GO:0097272">
    <property type="term" value="P:ammonium homeostasis"/>
    <property type="evidence" value="ECO:0007669"/>
    <property type="project" value="TreeGrafter"/>
</dbReference>
<dbReference type="NCBIfam" id="TIGR00836">
    <property type="entry name" value="amt"/>
    <property type="match status" value="1"/>
</dbReference>
<dbReference type="EMBL" id="CAJEWN010000731">
    <property type="protein sequence ID" value="CAD2189081.1"/>
    <property type="molecule type" value="Genomic_DNA"/>
</dbReference>
<feature type="transmembrane region" description="Helical" evidence="8">
    <location>
        <begin position="77"/>
        <end position="94"/>
    </location>
</feature>
<dbReference type="InterPro" id="IPR024041">
    <property type="entry name" value="NH4_transpt_AmtB-like_dom"/>
</dbReference>
<dbReference type="Proteomes" id="UP000580250">
    <property type="component" value="Unassembled WGS sequence"/>
</dbReference>
<dbReference type="InterPro" id="IPR001905">
    <property type="entry name" value="Ammonium_transpt"/>
</dbReference>
<dbReference type="PANTHER" id="PTHR11730">
    <property type="entry name" value="AMMONIUM TRANSPORTER"/>
    <property type="match status" value="1"/>
</dbReference>
<feature type="domain" description="Ammonium transporter AmtB-like" evidence="9">
    <location>
        <begin position="37"/>
        <end position="253"/>
    </location>
</feature>
<proteinExistence type="inferred from homology"/>
<evidence type="ECO:0000256" key="2">
    <source>
        <dbReference type="ARBA" id="ARBA00005887"/>
    </source>
</evidence>